<evidence type="ECO:0000313" key="3">
    <source>
        <dbReference type="Proteomes" id="UP000008311"/>
    </source>
</evidence>
<keyword evidence="3" id="KW-1185">Reference proteome</keyword>
<sequence length="71" mass="7582">ELIPAICDVLPNAEYKMVILVVFNQTLNLTLGVPSASRYQAAHVKTNVNNRGRGRGSAIGGVGRENNKSST</sequence>
<proteinExistence type="predicted"/>
<evidence type="ECO:0000313" key="2">
    <source>
        <dbReference type="EMBL" id="EEF29243.1"/>
    </source>
</evidence>
<dbReference type="AlphaFoldDB" id="B9T4G2"/>
<feature type="non-terminal residue" evidence="2">
    <location>
        <position position="1"/>
    </location>
</feature>
<reference evidence="3" key="1">
    <citation type="journal article" date="2010" name="Nat. Biotechnol.">
        <title>Draft genome sequence of the oilseed species Ricinus communis.</title>
        <authorList>
            <person name="Chan A.P."/>
            <person name="Crabtree J."/>
            <person name="Zhao Q."/>
            <person name="Lorenzi H."/>
            <person name="Orvis J."/>
            <person name="Puiu D."/>
            <person name="Melake-Berhan A."/>
            <person name="Jones K.M."/>
            <person name="Redman J."/>
            <person name="Chen G."/>
            <person name="Cahoon E.B."/>
            <person name="Gedil M."/>
            <person name="Stanke M."/>
            <person name="Haas B.J."/>
            <person name="Wortman J.R."/>
            <person name="Fraser-Liggett C.M."/>
            <person name="Ravel J."/>
            <person name="Rabinowicz P.D."/>
        </authorList>
    </citation>
    <scope>NUCLEOTIDE SEQUENCE [LARGE SCALE GENOMIC DNA]</scope>
    <source>
        <strain evidence="3">cv. Hale</strain>
    </source>
</reference>
<accession>B9T4G2</accession>
<name>B9T4G2_RICCO</name>
<dbReference type="Proteomes" id="UP000008311">
    <property type="component" value="Unassembled WGS sequence"/>
</dbReference>
<feature type="region of interest" description="Disordered" evidence="1">
    <location>
        <begin position="47"/>
        <end position="71"/>
    </location>
</feature>
<evidence type="ECO:0000256" key="1">
    <source>
        <dbReference type="SAM" id="MobiDB-lite"/>
    </source>
</evidence>
<protein>
    <submittedName>
        <fullName evidence="2">Uncharacterized protein</fullName>
    </submittedName>
</protein>
<organism evidence="2 3">
    <name type="scientific">Ricinus communis</name>
    <name type="common">Castor bean</name>
    <dbReference type="NCBI Taxonomy" id="3988"/>
    <lineage>
        <taxon>Eukaryota</taxon>
        <taxon>Viridiplantae</taxon>
        <taxon>Streptophyta</taxon>
        <taxon>Embryophyta</taxon>
        <taxon>Tracheophyta</taxon>
        <taxon>Spermatophyta</taxon>
        <taxon>Magnoliopsida</taxon>
        <taxon>eudicotyledons</taxon>
        <taxon>Gunneridae</taxon>
        <taxon>Pentapetalae</taxon>
        <taxon>rosids</taxon>
        <taxon>fabids</taxon>
        <taxon>Malpighiales</taxon>
        <taxon>Euphorbiaceae</taxon>
        <taxon>Acalyphoideae</taxon>
        <taxon>Acalypheae</taxon>
        <taxon>Ricinus</taxon>
    </lineage>
</organism>
<dbReference type="InParanoid" id="B9T4G2"/>
<gene>
    <name evidence="2" type="ORF">RCOM_0662160</name>
</gene>
<dbReference type="EMBL" id="EQ974470">
    <property type="protein sequence ID" value="EEF29243.1"/>
    <property type="molecule type" value="Genomic_DNA"/>
</dbReference>